<dbReference type="EMBL" id="AQPX01000021">
    <property type="protein sequence ID" value="EON71680.1"/>
    <property type="molecule type" value="Genomic_DNA"/>
</dbReference>
<accession>R7ZC08</accession>
<dbReference type="Proteomes" id="UP000013911">
    <property type="component" value="Unassembled WGS sequence"/>
</dbReference>
<name>R7ZC08_LYSSH</name>
<reference evidence="1 2" key="1">
    <citation type="submission" date="2013-04" db="EMBL/GenBank/DDBJ databases">
        <title>Draft genome of the heavy metal tolerant bacterium Lysinibacillus sphaericus strain OT4b.31.</title>
        <authorList>
            <person name="Pena-Montenegro T.D."/>
            <person name="Dussan J."/>
        </authorList>
    </citation>
    <scope>NUCLEOTIDE SEQUENCE [LARGE SCALE GENOMIC DNA]</scope>
    <source>
        <strain evidence="1 2">OT4b.31</strain>
    </source>
</reference>
<dbReference type="PATRIC" id="fig|1285586.5.peg.2944"/>
<gene>
    <name evidence="1" type="ORF">H131_14393</name>
</gene>
<protein>
    <submittedName>
        <fullName evidence="1">ComG operon protein 4</fullName>
    </submittedName>
</protein>
<proteinExistence type="predicted"/>
<dbReference type="RefSeq" id="WP_010859815.1">
    <property type="nucleotide sequence ID" value="NZ_KB933398.1"/>
</dbReference>
<dbReference type="eggNOG" id="COG2165">
    <property type="taxonomic scope" value="Bacteria"/>
</dbReference>
<dbReference type="AlphaFoldDB" id="R7ZC08"/>
<sequence>MTAASTIQTIMYNYSGNVMNAGTLYFKTPQGIKKVVITLGRGRSRVE</sequence>
<organism evidence="1 2">
    <name type="scientific">Lysinibacillus sphaericus OT4b.31</name>
    <dbReference type="NCBI Taxonomy" id="1285586"/>
    <lineage>
        <taxon>Bacteria</taxon>
        <taxon>Bacillati</taxon>
        <taxon>Bacillota</taxon>
        <taxon>Bacilli</taxon>
        <taxon>Bacillales</taxon>
        <taxon>Bacillaceae</taxon>
        <taxon>Lysinibacillus</taxon>
    </lineage>
</organism>
<evidence type="ECO:0000313" key="2">
    <source>
        <dbReference type="Proteomes" id="UP000013911"/>
    </source>
</evidence>
<evidence type="ECO:0000313" key="1">
    <source>
        <dbReference type="EMBL" id="EON71680.1"/>
    </source>
</evidence>
<dbReference type="HOGENOM" id="CLU_3169919_0_0_9"/>
<comment type="caution">
    <text evidence="1">The sequence shown here is derived from an EMBL/GenBank/DDBJ whole genome shotgun (WGS) entry which is preliminary data.</text>
</comment>